<dbReference type="EMBL" id="CYHG01000012">
    <property type="protein sequence ID" value="CUB05633.1"/>
    <property type="molecule type" value="Genomic_DNA"/>
</dbReference>
<evidence type="ECO:0000313" key="1">
    <source>
        <dbReference type="EMBL" id="CUB05633.1"/>
    </source>
</evidence>
<name>A0A0K6IRC2_9GAMM</name>
<dbReference type="STRING" id="1137284.GCA_001418205_03094"/>
<protein>
    <recommendedName>
        <fullName evidence="3">PilZ domain</fullName>
    </recommendedName>
</protein>
<accession>A0A0K6IRC2</accession>
<reference evidence="2" key="1">
    <citation type="submission" date="2015-08" db="EMBL/GenBank/DDBJ databases">
        <authorList>
            <person name="Varghese N."/>
        </authorList>
    </citation>
    <scope>NUCLEOTIDE SEQUENCE [LARGE SCALE GENOMIC DNA]</scope>
    <source>
        <strain evidence="2">JCM 18476</strain>
    </source>
</reference>
<dbReference type="OrthoDB" id="8906365at2"/>
<evidence type="ECO:0008006" key="3">
    <source>
        <dbReference type="Google" id="ProtNLM"/>
    </source>
</evidence>
<evidence type="ECO:0000313" key="2">
    <source>
        <dbReference type="Proteomes" id="UP000182769"/>
    </source>
</evidence>
<keyword evidence="2" id="KW-1185">Reference proteome</keyword>
<dbReference type="AlphaFoldDB" id="A0A0K6IRC2"/>
<dbReference type="RefSeq" id="WP_055464211.1">
    <property type="nucleotide sequence ID" value="NZ_CYHG01000012.1"/>
</dbReference>
<organism evidence="1 2">
    <name type="scientific">Marinomonas fungiae</name>
    <dbReference type="NCBI Taxonomy" id="1137284"/>
    <lineage>
        <taxon>Bacteria</taxon>
        <taxon>Pseudomonadati</taxon>
        <taxon>Pseudomonadota</taxon>
        <taxon>Gammaproteobacteria</taxon>
        <taxon>Oceanospirillales</taxon>
        <taxon>Oceanospirillaceae</taxon>
        <taxon>Marinomonas</taxon>
    </lineage>
</organism>
<gene>
    <name evidence="1" type="ORF">Ga0061065_11235</name>
</gene>
<sequence>MEFVAHPKDLPLDITVVEDQSFPTVGTDRIGFVGITYLAPLSYQAGTCVRITLQEIDPHFCVTGRIAWCDKEQEEYRIAIEFPNNDDCYCVRMVEQLSQIEHYRRQAKSQGRRLNYNEAAAEWIKQFAASFPAFTL</sequence>
<dbReference type="Proteomes" id="UP000182769">
    <property type="component" value="Unassembled WGS sequence"/>
</dbReference>
<proteinExistence type="predicted"/>